<keyword evidence="2" id="KW-1185">Reference proteome</keyword>
<evidence type="ECO:0000313" key="2">
    <source>
        <dbReference type="Proteomes" id="UP001565368"/>
    </source>
</evidence>
<organism evidence="1 2">
    <name type="scientific">Vanrija albida</name>
    <dbReference type="NCBI Taxonomy" id="181172"/>
    <lineage>
        <taxon>Eukaryota</taxon>
        <taxon>Fungi</taxon>
        <taxon>Dikarya</taxon>
        <taxon>Basidiomycota</taxon>
        <taxon>Agaricomycotina</taxon>
        <taxon>Tremellomycetes</taxon>
        <taxon>Trichosporonales</taxon>
        <taxon>Trichosporonaceae</taxon>
        <taxon>Vanrija</taxon>
    </lineage>
</organism>
<proteinExistence type="predicted"/>
<gene>
    <name evidence="1" type="ORF">Q8F55_002068</name>
</gene>
<dbReference type="GeneID" id="95983111"/>
<sequence>MSVPSQVDHLELAGSPPRASVTVKEGTTRWVAHLSFTRGEQLQQARLDATLPASLKSVVFVLHPSPLPADADPDAFHEPSVATIGLMHALIRAAWPVINAQPAAGGRATVVGLEALGEFFENEEHRAGVVAFGVSAEAEAQGDKVVLVKDEEEDEVPAAILVVRSPTEAQWKAGLSGPDAAREAA</sequence>
<dbReference type="Proteomes" id="UP001565368">
    <property type="component" value="Unassembled WGS sequence"/>
</dbReference>
<protein>
    <submittedName>
        <fullName evidence="1">Uncharacterized protein</fullName>
    </submittedName>
</protein>
<name>A0ABR3Q8W0_9TREE</name>
<dbReference type="RefSeq" id="XP_069211062.1">
    <property type="nucleotide sequence ID" value="XM_069350676.1"/>
</dbReference>
<accession>A0ABR3Q8W0</accession>
<comment type="caution">
    <text evidence="1">The sequence shown here is derived from an EMBL/GenBank/DDBJ whole genome shotgun (WGS) entry which is preliminary data.</text>
</comment>
<evidence type="ECO:0000313" key="1">
    <source>
        <dbReference type="EMBL" id="KAL1411118.1"/>
    </source>
</evidence>
<dbReference type="EMBL" id="JBBXJM010000002">
    <property type="protein sequence ID" value="KAL1411118.1"/>
    <property type="molecule type" value="Genomic_DNA"/>
</dbReference>
<reference evidence="1 2" key="1">
    <citation type="submission" date="2023-08" db="EMBL/GenBank/DDBJ databases">
        <title>Annotated Genome Sequence of Vanrija albida AlHP1.</title>
        <authorList>
            <person name="Herzog R."/>
        </authorList>
    </citation>
    <scope>NUCLEOTIDE SEQUENCE [LARGE SCALE GENOMIC DNA]</scope>
    <source>
        <strain evidence="1 2">AlHP1</strain>
    </source>
</reference>